<organism evidence="2 3">
    <name type="scientific">Frankliniella fusca</name>
    <dbReference type="NCBI Taxonomy" id="407009"/>
    <lineage>
        <taxon>Eukaryota</taxon>
        <taxon>Metazoa</taxon>
        <taxon>Ecdysozoa</taxon>
        <taxon>Arthropoda</taxon>
        <taxon>Hexapoda</taxon>
        <taxon>Insecta</taxon>
        <taxon>Pterygota</taxon>
        <taxon>Neoptera</taxon>
        <taxon>Paraneoptera</taxon>
        <taxon>Thysanoptera</taxon>
        <taxon>Terebrantia</taxon>
        <taxon>Thripoidea</taxon>
        <taxon>Thripidae</taxon>
        <taxon>Frankliniella</taxon>
    </lineage>
</organism>
<evidence type="ECO:0000313" key="2">
    <source>
        <dbReference type="EMBL" id="KAK3912713.1"/>
    </source>
</evidence>
<evidence type="ECO:0000313" key="3">
    <source>
        <dbReference type="Proteomes" id="UP001219518"/>
    </source>
</evidence>
<dbReference type="AlphaFoldDB" id="A0AAE1H1B8"/>
<comment type="caution">
    <text evidence="2">The sequence shown here is derived from an EMBL/GenBank/DDBJ whole genome shotgun (WGS) entry which is preliminary data.</text>
</comment>
<reference evidence="2" key="1">
    <citation type="submission" date="2021-07" db="EMBL/GenBank/DDBJ databases">
        <authorList>
            <person name="Catto M.A."/>
            <person name="Jacobson A."/>
            <person name="Kennedy G."/>
            <person name="Labadie P."/>
            <person name="Hunt B.G."/>
            <person name="Srinivasan R."/>
        </authorList>
    </citation>
    <scope>NUCLEOTIDE SEQUENCE</scope>
    <source>
        <strain evidence="2">PL_HMW_Pooled</strain>
        <tissue evidence="2">Head</tissue>
    </source>
</reference>
<keyword evidence="3" id="KW-1185">Reference proteome</keyword>
<keyword evidence="1" id="KW-0732">Signal</keyword>
<sequence length="397" mass="41206">MLLLLLLLLLLGAAGARGGRRRGRVLLGLHLPAEAERAEAGDVDGPAGLHLGAAEARQELGVRPGQAFEQLLALRVRGGRLLLLDGGQDVLQQPLGQHLLVGDVHVPAAGRLDLQGVVALGALDRDGLDATAGARRLLRDDAVGVGVRVVGLLQLLLGVARTAAAAQGVELNGDGLVLRLCAVEAAVVARGVLLAVRRRRRVRVHQRGVVDGVRVGSGGRRRVVAGRRRRGGEAVVQGGRRRRQGLLEGQGAAVAVGGGQVEARVLLVLLLPEVVAQRRRDGEVLAAGERGAQAAEAVAEAGPGLLALVRGGRRGAVVLHGRRDVRVALVAVLRVLLVLHGLADGLDEAGRHGLAVQHGVLGLRERQAVRVAGHAHAGVALLVGGGRAVRLTRRRQV</sequence>
<feature type="signal peptide" evidence="1">
    <location>
        <begin position="1"/>
        <end position="16"/>
    </location>
</feature>
<name>A0AAE1H1B8_9NEOP</name>
<evidence type="ECO:0000256" key="1">
    <source>
        <dbReference type="SAM" id="SignalP"/>
    </source>
</evidence>
<gene>
    <name evidence="2" type="ORF">KUF71_022301</name>
</gene>
<dbReference type="EMBL" id="JAHWGI010000299">
    <property type="protein sequence ID" value="KAK3912713.1"/>
    <property type="molecule type" value="Genomic_DNA"/>
</dbReference>
<protein>
    <submittedName>
        <fullName evidence="2">Beta-diguetoxin-Dc1a</fullName>
    </submittedName>
</protein>
<feature type="chain" id="PRO_5041918098" evidence="1">
    <location>
        <begin position="17"/>
        <end position="397"/>
    </location>
</feature>
<reference evidence="2" key="2">
    <citation type="journal article" date="2023" name="BMC Genomics">
        <title>Pest status, molecular evolution, and epigenetic factors derived from the genome assembly of Frankliniella fusca, a thysanopteran phytovirus vector.</title>
        <authorList>
            <person name="Catto M.A."/>
            <person name="Labadie P.E."/>
            <person name="Jacobson A.L."/>
            <person name="Kennedy G.G."/>
            <person name="Srinivasan R."/>
            <person name="Hunt B.G."/>
        </authorList>
    </citation>
    <scope>NUCLEOTIDE SEQUENCE</scope>
    <source>
        <strain evidence="2">PL_HMW_Pooled</strain>
    </source>
</reference>
<proteinExistence type="predicted"/>
<dbReference type="Proteomes" id="UP001219518">
    <property type="component" value="Unassembled WGS sequence"/>
</dbReference>
<accession>A0AAE1H1B8</accession>